<comment type="cofactor">
    <cofactor evidence="1">
        <name>[4Fe-4S] cluster</name>
        <dbReference type="ChEBI" id="CHEBI:49883"/>
    </cofactor>
</comment>
<organism evidence="8 9">
    <name type="scientific">Thiospirochaeta perfilievii</name>
    <dbReference type="NCBI Taxonomy" id="252967"/>
    <lineage>
        <taxon>Bacteria</taxon>
        <taxon>Pseudomonadati</taxon>
        <taxon>Spirochaetota</taxon>
        <taxon>Spirochaetia</taxon>
        <taxon>Spirochaetales</taxon>
        <taxon>Spirochaetaceae</taxon>
        <taxon>Thiospirochaeta</taxon>
    </lineage>
</organism>
<evidence type="ECO:0000256" key="1">
    <source>
        <dbReference type="ARBA" id="ARBA00001966"/>
    </source>
</evidence>
<evidence type="ECO:0000259" key="7">
    <source>
        <dbReference type="PROSITE" id="PS51918"/>
    </source>
</evidence>
<protein>
    <submittedName>
        <fullName evidence="8">2-iminoacetate synthase ThiH</fullName>
    </submittedName>
</protein>
<dbReference type="PROSITE" id="PS51918">
    <property type="entry name" value="RADICAL_SAM"/>
    <property type="match status" value="1"/>
</dbReference>
<dbReference type="SUPFAM" id="SSF102114">
    <property type="entry name" value="Radical SAM enzymes"/>
    <property type="match status" value="1"/>
</dbReference>
<dbReference type="GO" id="GO:0005506">
    <property type="term" value="F:iron ion binding"/>
    <property type="evidence" value="ECO:0007669"/>
    <property type="project" value="InterPro"/>
</dbReference>
<dbReference type="Pfam" id="PF04055">
    <property type="entry name" value="Radical_SAM"/>
    <property type="match status" value="1"/>
</dbReference>
<dbReference type="EMBL" id="CP035807">
    <property type="protein sequence ID" value="QEN05866.1"/>
    <property type="molecule type" value="Genomic_DNA"/>
</dbReference>
<evidence type="ECO:0000256" key="5">
    <source>
        <dbReference type="ARBA" id="ARBA00023004"/>
    </source>
</evidence>
<dbReference type="InterPro" id="IPR034428">
    <property type="entry name" value="ThiH/NoCL/HydG-like"/>
</dbReference>
<proteinExistence type="predicted"/>
<evidence type="ECO:0000256" key="3">
    <source>
        <dbReference type="ARBA" id="ARBA00022691"/>
    </source>
</evidence>
<dbReference type="Pfam" id="PF06968">
    <property type="entry name" value="BATS"/>
    <property type="match status" value="1"/>
</dbReference>
<evidence type="ECO:0000313" key="9">
    <source>
        <dbReference type="Proteomes" id="UP000323824"/>
    </source>
</evidence>
<dbReference type="SFLD" id="SFLDG01060">
    <property type="entry name" value="BATS_domain_containing"/>
    <property type="match status" value="1"/>
</dbReference>
<keyword evidence="4" id="KW-0479">Metal-binding</keyword>
<dbReference type="InterPro" id="IPR058240">
    <property type="entry name" value="rSAM_sf"/>
</dbReference>
<dbReference type="CDD" id="cd01335">
    <property type="entry name" value="Radical_SAM"/>
    <property type="match status" value="1"/>
</dbReference>
<dbReference type="PANTHER" id="PTHR43583:SF1">
    <property type="entry name" value="2-IMINOACETATE SYNTHASE"/>
    <property type="match status" value="1"/>
</dbReference>
<gene>
    <name evidence="8" type="primary">thiH</name>
    <name evidence="8" type="ORF">EW093_14535</name>
</gene>
<dbReference type="Proteomes" id="UP000323824">
    <property type="component" value="Chromosome"/>
</dbReference>
<dbReference type="RefSeq" id="WP_149569100.1">
    <property type="nucleotide sequence ID" value="NZ_CP035807.1"/>
</dbReference>
<dbReference type="NCBIfam" id="TIGR02351">
    <property type="entry name" value="thiH"/>
    <property type="match status" value="1"/>
</dbReference>
<evidence type="ECO:0000256" key="2">
    <source>
        <dbReference type="ARBA" id="ARBA00022485"/>
    </source>
</evidence>
<dbReference type="SFLD" id="SFLDG01081">
    <property type="entry name" value="cleavage_of_the_Ca-Cb_bond_in"/>
    <property type="match status" value="1"/>
</dbReference>
<dbReference type="InterPro" id="IPR013785">
    <property type="entry name" value="Aldolase_TIM"/>
</dbReference>
<dbReference type="InterPro" id="IPR012726">
    <property type="entry name" value="ThiH"/>
</dbReference>
<dbReference type="GO" id="GO:0051539">
    <property type="term" value="F:4 iron, 4 sulfur cluster binding"/>
    <property type="evidence" value="ECO:0007669"/>
    <property type="project" value="UniProtKB-KW"/>
</dbReference>
<keyword evidence="3" id="KW-0949">S-adenosyl-L-methionine</keyword>
<name>A0A5C1QH15_9SPIO</name>
<dbReference type="Gene3D" id="3.20.20.70">
    <property type="entry name" value="Aldolase class I"/>
    <property type="match status" value="1"/>
</dbReference>
<accession>A0A5C1QH15</accession>
<feature type="domain" description="Radical SAM core" evidence="7">
    <location>
        <begin position="71"/>
        <end position="292"/>
    </location>
</feature>
<keyword evidence="5" id="KW-0408">Iron</keyword>
<evidence type="ECO:0000313" key="8">
    <source>
        <dbReference type="EMBL" id="QEN05866.1"/>
    </source>
</evidence>
<evidence type="ECO:0000256" key="6">
    <source>
        <dbReference type="ARBA" id="ARBA00023014"/>
    </source>
</evidence>
<sequence length="367" mass="42324">MDDFNNNLKYWLNYNFEKSLKSFTKDDVLKVLNKGDLEPLDLLTLLSPASDDLLEELAIRAKALTIREFGKTVLVYSPIYLSNHCNNRCVYCGFNKDNSIKRSRLSSYELENECLKLKQEGIRHILLLTGGDRVKSPIKYIKESIKTAKKYFDSISIEMYSMSNREYKELRDLGVHNVTIYQETYNMNLYKKLHLYGEKSDYNFRLEAPKRALSNGIKSINLGVLLGLGDPIIDFFMASIHSLYLFKMYPHADLTMSLPRIKSSSGNFKQEYTIDDRLFTKLIVVFRLFLPKAGISLSTRESSELRDNLLQLGVTKISAGSKTDVGGYTKSKSDKQFEISDNRSIFEIDSRLRDLGYQPIYKDWVTV</sequence>
<keyword evidence="9" id="KW-1185">Reference proteome</keyword>
<dbReference type="PANTHER" id="PTHR43583">
    <property type="entry name" value="2-IMINOACETATE SYNTHASE"/>
    <property type="match status" value="1"/>
</dbReference>
<dbReference type="GO" id="GO:0009228">
    <property type="term" value="P:thiamine biosynthetic process"/>
    <property type="evidence" value="ECO:0007669"/>
    <property type="project" value="InterPro"/>
</dbReference>
<dbReference type="SMART" id="SM00876">
    <property type="entry name" value="BATS"/>
    <property type="match status" value="1"/>
</dbReference>
<keyword evidence="2" id="KW-0004">4Fe-4S</keyword>
<dbReference type="GO" id="GO:0003824">
    <property type="term" value="F:catalytic activity"/>
    <property type="evidence" value="ECO:0007669"/>
    <property type="project" value="InterPro"/>
</dbReference>
<dbReference type="InterPro" id="IPR007197">
    <property type="entry name" value="rSAM"/>
</dbReference>
<reference evidence="8 9" key="2">
    <citation type="submission" date="2019-09" db="EMBL/GenBank/DDBJ databases">
        <title>Complete Genome Sequence and Methylome Analysis of free living Spirochaetas.</title>
        <authorList>
            <person name="Leshcheva N."/>
            <person name="Mikheeva N."/>
        </authorList>
    </citation>
    <scope>NUCLEOTIDE SEQUENCE [LARGE SCALE GENOMIC DNA]</scope>
    <source>
        <strain evidence="8 9">P</strain>
    </source>
</reference>
<dbReference type="KEGG" id="sper:EW093_14535"/>
<dbReference type="SFLD" id="SFLDF00301">
    <property type="entry name" value="2-iminoacetate_synthase_(ThiH)"/>
    <property type="match status" value="1"/>
</dbReference>
<dbReference type="InterPro" id="IPR010722">
    <property type="entry name" value="BATS_dom"/>
</dbReference>
<dbReference type="OrthoDB" id="9801120at2"/>
<keyword evidence="6" id="KW-0411">Iron-sulfur</keyword>
<dbReference type="AlphaFoldDB" id="A0A5C1QH15"/>
<dbReference type="SFLD" id="SFLDS00029">
    <property type="entry name" value="Radical_SAM"/>
    <property type="match status" value="1"/>
</dbReference>
<reference evidence="8 9" key="1">
    <citation type="submission" date="2019-02" db="EMBL/GenBank/DDBJ databases">
        <authorList>
            <person name="Fomenkov A."/>
            <person name="Dubinina G."/>
            <person name="Grabovich M."/>
            <person name="Vincze T."/>
            <person name="Roberts R.J."/>
        </authorList>
    </citation>
    <scope>NUCLEOTIDE SEQUENCE [LARGE SCALE GENOMIC DNA]</scope>
    <source>
        <strain evidence="8 9">P</strain>
    </source>
</reference>
<evidence type="ECO:0000256" key="4">
    <source>
        <dbReference type="ARBA" id="ARBA00022723"/>
    </source>
</evidence>